<proteinExistence type="inferred from homology"/>
<dbReference type="InterPro" id="IPR036390">
    <property type="entry name" value="WH_DNA-bd_sf"/>
</dbReference>
<dbReference type="PANTHER" id="PTHR30537">
    <property type="entry name" value="HTH-TYPE TRANSCRIPTIONAL REGULATOR"/>
    <property type="match status" value="1"/>
</dbReference>
<dbReference type="PROSITE" id="PS50931">
    <property type="entry name" value="HTH_LYSR"/>
    <property type="match status" value="1"/>
</dbReference>
<reference evidence="7" key="1">
    <citation type="submission" date="2017-02" db="EMBL/GenBank/DDBJ databases">
        <authorList>
            <person name="Varghese N."/>
            <person name="Submissions S."/>
        </authorList>
    </citation>
    <scope>NUCLEOTIDE SEQUENCE [LARGE SCALE GENOMIC DNA]</scope>
    <source>
        <strain evidence="7">ATCC 27094</strain>
    </source>
</reference>
<dbReference type="STRING" id="225324.SAMN02745126_02746"/>
<evidence type="ECO:0000256" key="2">
    <source>
        <dbReference type="ARBA" id="ARBA00023015"/>
    </source>
</evidence>
<evidence type="ECO:0000313" key="6">
    <source>
        <dbReference type="EMBL" id="SJZ89350.1"/>
    </source>
</evidence>
<dbReference type="GO" id="GO:0003700">
    <property type="term" value="F:DNA-binding transcription factor activity"/>
    <property type="evidence" value="ECO:0007669"/>
    <property type="project" value="InterPro"/>
</dbReference>
<dbReference type="Pfam" id="PF03466">
    <property type="entry name" value="LysR_substrate"/>
    <property type="match status" value="1"/>
</dbReference>
<dbReference type="InterPro" id="IPR000847">
    <property type="entry name" value="LysR_HTH_N"/>
</dbReference>
<comment type="similarity">
    <text evidence="1">Belongs to the LysR transcriptional regulatory family.</text>
</comment>
<keyword evidence="2" id="KW-0805">Transcription regulation</keyword>
<dbReference type="Proteomes" id="UP000190092">
    <property type="component" value="Unassembled WGS sequence"/>
</dbReference>
<dbReference type="SUPFAM" id="SSF53850">
    <property type="entry name" value="Periplasmic binding protein-like II"/>
    <property type="match status" value="1"/>
</dbReference>
<keyword evidence="7" id="KW-1185">Reference proteome</keyword>
<protein>
    <submittedName>
        <fullName evidence="6">DNA-binding transcriptional regulator, LysR family</fullName>
    </submittedName>
</protein>
<dbReference type="AlphaFoldDB" id="A0A1T4PCR7"/>
<name>A0A1T4PCR7_9HYPH</name>
<dbReference type="Pfam" id="PF00126">
    <property type="entry name" value="HTH_1"/>
    <property type="match status" value="1"/>
</dbReference>
<organism evidence="6 7">
    <name type="scientific">Enhydrobacter aerosaccus</name>
    <dbReference type="NCBI Taxonomy" id="225324"/>
    <lineage>
        <taxon>Bacteria</taxon>
        <taxon>Pseudomonadati</taxon>
        <taxon>Pseudomonadota</taxon>
        <taxon>Alphaproteobacteria</taxon>
        <taxon>Hyphomicrobiales</taxon>
        <taxon>Enhydrobacter</taxon>
    </lineage>
</organism>
<evidence type="ECO:0000256" key="1">
    <source>
        <dbReference type="ARBA" id="ARBA00009437"/>
    </source>
</evidence>
<dbReference type="InterPro" id="IPR005119">
    <property type="entry name" value="LysR_subst-bd"/>
</dbReference>
<dbReference type="Gene3D" id="3.40.190.290">
    <property type="match status" value="1"/>
</dbReference>
<accession>A0A1T4PCR7</accession>
<dbReference type="InterPro" id="IPR058163">
    <property type="entry name" value="LysR-type_TF_proteobact-type"/>
</dbReference>
<evidence type="ECO:0000256" key="4">
    <source>
        <dbReference type="ARBA" id="ARBA00023163"/>
    </source>
</evidence>
<dbReference type="GO" id="GO:0043565">
    <property type="term" value="F:sequence-specific DNA binding"/>
    <property type="evidence" value="ECO:0007669"/>
    <property type="project" value="TreeGrafter"/>
</dbReference>
<keyword evidence="4" id="KW-0804">Transcription</keyword>
<sequence length="312" mass="34767">MKNRFSWLKSMFWDDLHCFVAVANAGTLSGGAKRLGMSTATIGRRINSLESVLGIRLVDKSPTGVQLTNNGTKILTLANAGARQIDEVQRIAASLRMADWPEPIRISATEPIVSGILAPQIAQLFRMDPTVRVDLRSATENARLISREADLAIRLSQPKGDSLVARRLATLTMSLYAARGYLRGRNPRAIDLSEERLVAFNESYGEIPEIKWISDMGLESRVVFTTSSTGALIEAVRAGVGIGLLPDMFTREFEDIERVTLRLLLPTRTPWLLVHRDLRAVKQLRTVRRWIVQAFEGAQGEDRKPRHATTRP</sequence>
<dbReference type="Gene3D" id="1.10.10.10">
    <property type="entry name" value="Winged helix-like DNA-binding domain superfamily/Winged helix DNA-binding domain"/>
    <property type="match status" value="1"/>
</dbReference>
<feature type="domain" description="HTH lysR-type" evidence="5">
    <location>
        <begin position="11"/>
        <end position="68"/>
    </location>
</feature>
<evidence type="ECO:0000313" key="7">
    <source>
        <dbReference type="Proteomes" id="UP000190092"/>
    </source>
</evidence>
<evidence type="ECO:0000259" key="5">
    <source>
        <dbReference type="PROSITE" id="PS50931"/>
    </source>
</evidence>
<dbReference type="EMBL" id="FUWJ01000002">
    <property type="protein sequence ID" value="SJZ89350.1"/>
    <property type="molecule type" value="Genomic_DNA"/>
</dbReference>
<dbReference type="InterPro" id="IPR036388">
    <property type="entry name" value="WH-like_DNA-bd_sf"/>
</dbReference>
<dbReference type="SUPFAM" id="SSF46785">
    <property type="entry name" value="Winged helix' DNA-binding domain"/>
    <property type="match status" value="1"/>
</dbReference>
<evidence type="ECO:0000256" key="3">
    <source>
        <dbReference type="ARBA" id="ARBA00023125"/>
    </source>
</evidence>
<gene>
    <name evidence="6" type="ORF">SAMN02745126_02746</name>
</gene>
<dbReference type="PANTHER" id="PTHR30537:SF3">
    <property type="entry name" value="TRANSCRIPTIONAL REGULATORY PROTEIN"/>
    <property type="match status" value="1"/>
</dbReference>
<keyword evidence="3 6" id="KW-0238">DNA-binding</keyword>
<dbReference type="GO" id="GO:0006351">
    <property type="term" value="P:DNA-templated transcription"/>
    <property type="evidence" value="ECO:0007669"/>
    <property type="project" value="TreeGrafter"/>
</dbReference>